<feature type="region of interest" description="Disordered" evidence="1">
    <location>
        <begin position="238"/>
        <end position="299"/>
    </location>
</feature>
<dbReference type="GO" id="GO:0080008">
    <property type="term" value="C:Cul4-RING E3 ubiquitin ligase complex"/>
    <property type="evidence" value="ECO:0007669"/>
    <property type="project" value="TreeGrafter"/>
</dbReference>
<accession>A0AAV2TJ32</accession>
<dbReference type="PANTHER" id="PTHR19847">
    <property type="entry name" value="DDB1- AND CUL4-ASSOCIATED FACTOR 11"/>
    <property type="match status" value="1"/>
</dbReference>
<organism evidence="2 3">
    <name type="scientific">Calicophoron daubneyi</name>
    <name type="common">Rumen fluke</name>
    <name type="synonym">Paramphistomum daubneyi</name>
    <dbReference type="NCBI Taxonomy" id="300641"/>
    <lineage>
        <taxon>Eukaryota</taxon>
        <taxon>Metazoa</taxon>
        <taxon>Spiralia</taxon>
        <taxon>Lophotrochozoa</taxon>
        <taxon>Platyhelminthes</taxon>
        <taxon>Trematoda</taxon>
        <taxon>Digenea</taxon>
        <taxon>Plagiorchiida</taxon>
        <taxon>Pronocephalata</taxon>
        <taxon>Paramphistomoidea</taxon>
        <taxon>Paramphistomidae</taxon>
        <taxon>Calicophoron</taxon>
    </lineage>
</organism>
<feature type="compositionally biased region" description="Polar residues" evidence="1">
    <location>
        <begin position="253"/>
        <end position="274"/>
    </location>
</feature>
<dbReference type="SMART" id="SM00320">
    <property type="entry name" value="WD40"/>
    <property type="match status" value="2"/>
</dbReference>
<dbReference type="InterPro" id="IPR001680">
    <property type="entry name" value="WD40_rpt"/>
</dbReference>
<evidence type="ECO:0000313" key="2">
    <source>
        <dbReference type="EMBL" id="CAL5136851.1"/>
    </source>
</evidence>
<protein>
    <submittedName>
        <fullName evidence="2">Uncharacterized protein</fullName>
    </submittedName>
</protein>
<dbReference type="Gene3D" id="2.130.10.10">
    <property type="entry name" value="YVTN repeat-like/Quinoprotein amine dehydrogenase"/>
    <property type="match status" value="1"/>
</dbReference>
<dbReference type="InterPro" id="IPR015943">
    <property type="entry name" value="WD40/YVTN_repeat-like_dom_sf"/>
</dbReference>
<reference evidence="2" key="1">
    <citation type="submission" date="2024-06" db="EMBL/GenBank/DDBJ databases">
        <authorList>
            <person name="Liu X."/>
            <person name="Lenzi L."/>
            <person name="Haldenby T S."/>
            <person name="Uol C."/>
        </authorList>
    </citation>
    <scope>NUCLEOTIDE SEQUENCE</scope>
</reference>
<gene>
    <name evidence="2" type="ORF">CDAUBV1_LOCUS11149</name>
</gene>
<name>A0AAV2TJ32_CALDB</name>
<comment type="caution">
    <text evidence="2">The sequence shown here is derived from an EMBL/GenBank/DDBJ whole genome shotgun (WGS) entry which is preliminary data.</text>
</comment>
<sequence length="299" mass="33767">MRKHTKPGKERQCRPRVAWDYRYHAIPESYLRQRHASSGPCRGDQSILTLRGHTVRFSLIRARFSPKHSTGQRFAYSGSASGAWHIWDLFTGKLTRTNSVGSESIRDVYWHPWEPLAIASGMDGSLTCWKYRREKGLDDKGSSPTSDHERFNNATDERANFLSVDPRGERYSLRLAESGLRYRFPGEHLQILPSSDSGSSHSDLEDYHDEYLLASETDESTSNDSSYEGFLSGRCELASDDEEDPDFNINAFADSNSLPSTNSPSRMVTRSQSRPRGGTESIRRRAHLGRRSGTTGHSS</sequence>
<dbReference type="AlphaFoldDB" id="A0AAV2TJ32"/>
<dbReference type="InterPro" id="IPR051859">
    <property type="entry name" value="DCAF"/>
</dbReference>
<dbReference type="SUPFAM" id="SSF50960">
    <property type="entry name" value="TolB, C-terminal domain"/>
    <property type="match status" value="1"/>
</dbReference>
<evidence type="ECO:0000313" key="3">
    <source>
        <dbReference type="Proteomes" id="UP001497525"/>
    </source>
</evidence>
<dbReference type="PANTHER" id="PTHR19847:SF7">
    <property type="entry name" value="DDB1- AND CUL4-ASSOCIATED FACTOR 11"/>
    <property type="match status" value="1"/>
</dbReference>
<proteinExistence type="predicted"/>
<evidence type="ECO:0000256" key="1">
    <source>
        <dbReference type="SAM" id="MobiDB-lite"/>
    </source>
</evidence>
<dbReference type="GO" id="GO:0043161">
    <property type="term" value="P:proteasome-mediated ubiquitin-dependent protein catabolic process"/>
    <property type="evidence" value="ECO:0007669"/>
    <property type="project" value="TreeGrafter"/>
</dbReference>
<dbReference type="EMBL" id="CAXLJL010000356">
    <property type="protein sequence ID" value="CAL5136851.1"/>
    <property type="molecule type" value="Genomic_DNA"/>
</dbReference>
<dbReference type="Proteomes" id="UP001497525">
    <property type="component" value="Unassembled WGS sequence"/>
</dbReference>